<name>A0ACC0UZI1_9HYPO</name>
<proteinExistence type="predicted"/>
<evidence type="ECO:0000313" key="2">
    <source>
        <dbReference type="Proteomes" id="UP001163324"/>
    </source>
</evidence>
<protein>
    <submittedName>
        <fullName evidence="1">Uncharacterized protein</fullName>
    </submittedName>
</protein>
<comment type="caution">
    <text evidence="1">The sequence shown here is derived from an EMBL/GenBank/DDBJ whole genome shotgun (WGS) entry which is preliminary data.</text>
</comment>
<keyword evidence="2" id="KW-1185">Reference proteome</keyword>
<reference evidence="1" key="1">
    <citation type="submission" date="2022-10" db="EMBL/GenBank/DDBJ databases">
        <title>Complete Genome of Trichothecium roseum strain YXFP-22015, a Plant Pathogen Isolated from Citrus.</title>
        <authorList>
            <person name="Wang Y."/>
            <person name="Zhu L."/>
        </authorList>
    </citation>
    <scope>NUCLEOTIDE SEQUENCE</scope>
    <source>
        <strain evidence="1">YXFP-22015</strain>
    </source>
</reference>
<organism evidence="1 2">
    <name type="scientific">Trichothecium roseum</name>
    <dbReference type="NCBI Taxonomy" id="47278"/>
    <lineage>
        <taxon>Eukaryota</taxon>
        <taxon>Fungi</taxon>
        <taxon>Dikarya</taxon>
        <taxon>Ascomycota</taxon>
        <taxon>Pezizomycotina</taxon>
        <taxon>Sordariomycetes</taxon>
        <taxon>Hypocreomycetidae</taxon>
        <taxon>Hypocreales</taxon>
        <taxon>Hypocreales incertae sedis</taxon>
        <taxon>Trichothecium</taxon>
    </lineage>
</organism>
<evidence type="ECO:0000313" key="1">
    <source>
        <dbReference type="EMBL" id="KAI9899461.1"/>
    </source>
</evidence>
<dbReference type="EMBL" id="CM047944">
    <property type="protein sequence ID" value="KAI9899461.1"/>
    <property type="molecule type" value="Genomic_DNA"/>
</dbReference>
<sequence length="234" mass="24473">MLSKLLLTAASALLPAVLACKGYEGGVPTPTDHFSNGAVIEIGAGEVFDGGWAKYDRGSGACKDQTEGGAKDAVFLLHSGATLRNVIIGKDQAEGVHCSGPCTLEFVWFEDVCEDAISIKDDKSGDQTYIIGGGAYHASDKVIQHNGCGTVNVINFYAEDYGKVYRSCGNCSKQCKRTVYLEGVTARDGGEVAGINKNYGDVATLNNVCTDAKTPCQVYDGCAGGCEPSKVGTC</sequence>
<dbReference type="Proteomes" id="UP001163324">
    <property type="component" value="Chromosome 5"/>
</dbReference>
<accession>A0ACC0UZI1</accession>
<gene>
    <name evidence="1" type="ORF">N3K66_005922</name>
</gene>